<proteinExistence type="predicted"/>
<reference evidence="2" key="1">
    <citation type="journal article" date="2022" name="Nat. Commun.">
        <title>Chromosome evolution and the genetic basis of agronomically important traits in greater yam.</title>
        <authorList>
            <person name="Bredeson J.V."/>
            <person name="Lyons J.B."/>
            <person name="Oniyinde I.O."/>
            <person name="Okereke N.R."/>
            <person name="Kolade O."/>
            <person name="Nnabue I."/>
            <person name="Nwadili C.O."/>
            <person name="Hribova E."/>
            <person name="Parker M."/>
            <person name="Nwogha J."/>
            <person name="Shu S."/>
            <person name="Carlson J."/>
            <person name="Kariba R."/>
            <person name="Muthemba S."/>
            <person name="Knop K."/>
            <person name="Barton G.J."/>
            <person name="Sherwood A.V."/>
            <person name="Lopez-Montes A."/>
            <person name="Asiedu R."/>
            <person name="Jamnadass R."/>
            <person name="Muchugi A."/>
            <person name="Goodstein D."/>
            <person name="Egesi C.N."/>
            <person name="Featherston J."/>
            <person name="Asfaw A."/>
            <person name="Simpson G.G."/>
            <person name="Dolezel J."/>
            <person name="Hendre P.S."/>
            <person name="Van Deynze A."/>
            <person name="Kumar P.L."/>
            <person name="Obidiegwu J.E."/>
            <person name="Bhattacharjee R."/>
            <person name="Rokhsar D.S."/>
        </authorList>
    </citation>
    <scope>NUCLEOTIDE SEQUENCE [LARGE SCALE GENOMIC DNA]</scope>
    <source>
        <strain evidence="2">cv. TDa95/00328</strain>
    </source>
</reference>
<organism evidence="1 2">
    <name type="scientific">Dioscorea alata</name>
    <name type="common">Purple yam</name>
    <dbReference type="NCBI Taxonomy" id="55571"/>
    <lineage>
        <taxon>Eukaryota</taxon>
        <taxon>Viridiplantae</taxon>
        <taxon>Streptophyta</taxon>
        <taxon>Embryophyta</taxon>
        <taxon>Tracheophyta</taxon>
        <taxon>Spermatophyta</taxon>
        <taxon>Magnoliopsida</taxon>
        <taxon>Liliopsida</taxon>
        <taxon>Dioscoreales</taxon>
        <taxon>Dioscoreaceae</taxon>
        <taxon>Dioscorea</taxon>
    </lineage>
</organism>
<comment type="caution">
    <text evidence="1">The sequence shown here is derived from an EMBL/GenBank/DDBJ whole genome shotgun (WGS) entry which is preliminary data.</text>
</comment>
<protein>
    <submittedName>
        <fullName evidence="1">Ulp1 peptidase protein</fullName>
        <ecNumber evidence="1">3.4.22.68</ecNumber>
    </submittedName>
</protein>
<name>A0ACB7VVM4_DIOAL</name>
<evidence type="ECO:0000313" key="2">
    <source>
        <dbReference type="Proteomes" id="UP000827976"/>
    </source>
</evidence>
<sequence length="470" mass="54223">MGALTDNRKRCFVDLCLPAPVSTPLPPLKKTKLQPPEPPEVVPSPSFRCLPPLAPLPRPVHAPQRIIRAFGLGSSKPRPKPLDFNMGGYCSTFAKSFRWNDNRSHENLGLEDYKRMVSGHEAVGKLSSLPRQFSPPVSDLTVLTREEEDEKPKSVVLNRKVEDVRKVGLEVTPQLVRNWVARKEPLYKELYEASARKYDGKLSSLELEVKITESKLSGIRFSRPEKKPTKDLQEVFAPITDEEDSLVYDALHCGYSNDILVTHEGANITITREILQCLSFGAWLNDEVINVYLELLKERERREPKKFLTCHFFNTFFYKKLISGRNGYDYKAVRRWTSQRKIGYSLAECDKIFVPIHKEVHWCLAVINVKDEKLQYLDSLGGMDINVLRVLAKYFMDETKDKSDKQVDTTSWTQEMVKDLPQQENGSDCGMFMLKYADFYSRGLDLCFRQEHMEYFRRRTALEILRLTAN</sequence>
<accession>A0ACB7VVM4</accession>
<dbReference type="Proteomes" id="UP000827976">
    <property type="component" value="Chromosome 6"/>
</dbReference>
<keyword evidence="2" id="KW-1185">Reference proteome</keyword>
<dbReference type="EC" id="3.4.22.68" evidence="1"/>
<gene>
    <name evidence="1" type="ORF">IHE45_06G014800</name>
</gene>
<keyword evidence="1" id="KW-0378">Hydrolase</keyword>
<dbReference type="EMBL" id="CM037016">
    <property type="protein sequence ID" value="KAH7678705.1"/>
    <property type="molecule type" value="Genomic_DNA"/>
</dbReference>
<evidence type="ECO:0000313" key="1">
    <source>
        <dbReference type="EMBL" id="KAH7678705.1"/>
    </source>
</evidence>